<organism evidence="1 2">
    <name type="scientific">Saccharibacillus alkalitolerans</name>
    <dbReference type="NCBI Taxonomy" id="2705290"/>
    <lineage>
        <taxon>Bacteria</taxon>
        <taxon>Bacillati</taxon>
        <taxon>Bacillota</taxon>
        <taxon>Bacilli</taxon>
        <taxon>Bacillales</taxon>
        <taxon>Paenibacillaceae</taxon>
        <taxon>Saccharibacillus</taxon>
    </lineage>
</organism>
<protein>
    <recommendedName>
        <fullName evidence="3">Zorya protein ZorC EH domain-containing protein</fullName>
    </recommendedName>
</protein>
<dbReference type="RefSeq" id="WP_166272015.1">
    <property type="nucleotide sequence ID" value="NZ_JAAFGS010000001.1"/>
</dbReference>
<evidence type="ECO:0008006" key="3">
    <source>
        <dbReference type="Google" id="ProtNLM"/>
    </source>
</evidence>
<proteinExistence type="predicted"/>
<dbReference type="EMBL" id="JAAFGS010000001">
    <property type="protein sequence ID" value="NGZ74080.1"/>
    <property type="molecule type" value="Genomic_DNA"/>
</dbReference>
<keyword evidence="2" id="KW-1185">Reference proteome</keyword>
<gene>
    <name evidence="1" type="ORF">GYN08_02045</name>
</gene>
<evidence type="ECO:0000313" key="2">
    <source>
        <dbReference type="Proteomes" id="UP000800303"/>
    </source>
</evidence>
<reference evidence="1 2" key="1">
    <citation type="submission" date="2020-01" db="EMBL/GenBank/DDBJ databases">
        <title>Polyphasic characterisation and genomic insights into a novel alkali tolerant bacterium VR-M41.</title>
        <authorList>
            <person name="Vemuluri V.R."/>
        </authorList>
    </citation>
    <scope>NUCLEOTIDE SEQUENCE [LARGE SCALE GENOMIC DNA]</scope>
    <source>
        <strain evidence="1 2">VR-M41</strain>
    </source>
</reference>
<comment type="caution">
    <text evidence="1">The sequence shown here is derived from an EMBL/GenBank/DDBJ whole genome shotgun (WGS) entry which is preliminary data.</text>
</comment>
<sequence length="410" mass="49039">MEINQYFYMLSFKPEKLVNERLKIEQKYSGKETELIKRRGKVLLPKLLEKIRSTPEEQIEELCKSLKKVEILLLIYEGYPFPKETAETVNKINQILTNRYSVVIGRAAWGLFQHLYASPPLQDLLRRIYLLDQFSFLNLPEHVKVHMRLFLSNKRDLLGGLAQALIRSEMLIQKAFELLKVESKSKLEAELMRQMFIEGMVTDSFIKREGVDFITQVLNGYPMNIYKEVMKCYLENRKYDQFHFGLMKQAIERLRDPRERMTDWEFLGKSALEEVQRWLIQDKLKKLFENDLDNKRFNYWRRFIDYMQDVQLMQNPMIAFIYFENFVIVEYGNIGAAYFYHREGFDKVILSIARSYKFVNSRSHQSKEAMLKIPLADYKGIPLFIDKLNHVGRWQEKFDHYMRQYLGGTL</sequence>
<dbReference type="Proteomes" id="UP000800303">
    <property type="component" value="Unassembled WGS sequence"/>
</dbReference>
<name>A0ABX0F0U5_9BACL</name>
<accession>A0ABX0F0U5</accession>
<evidence type="ECO:0000313" key="1">
    <source>
        <dbReference type="EMBL" id="NGZ74080.1"/>
    </source>
</evidence>